<dbReference type="EMBL" id="JAOYFB010000036">
    <property type="protein sequence ID" value="KAK4018378.1"/>
    <property type="molecule type" value="Genomic_DNA"/>
</dbReference>
<comment type="caution">
    <text evidence="1">The sequence shown here is derived from an EMBL/GenBank/DDBJ whole genome shotgun (WGS) entry which is preliminary data.</text>
</comment>
<proteinExistence type="predicted"/>
<evidence type="ECO:0000313" key="1">
    <source>
        <dbReference type="EMBL" id="KAK4018378.1"/>
    </source>
</evidence>
<evidence type="ECO:0000313" key="2">
    <source>
        <dbReference type="Proteomes" id="UP001234178"/>
    </source>
</evidence>
<sequence length="101" mass="11309">MGRCVFTQQPVVRGDQGLVDAVTCTECHGWFCFIALWPFASAFVRTLSSAENGIAHDCVRRVGQSFLGIGRRWMTVKTFQKISNENEEDEMETSSAKEGED</sequence>
<protein>
    <submittedName>
        <fullName evidence="1">Uncharacterized protein</fullName>
    </submittedName>
</protein>
<organism evidence="1 2">
    <name type="scientific">Daphnia magna</name>
    <dbReference type="NCBI Taxonomy" id="35525"/>
    <lineage>
        <taxon>Eukaryota</taxon>
        <taxon>Metazoa</taxon>
        <taxon>Ecdysozoa</taxon>
        <taxon>Arthropoda</taxon>
        <taxon>Crustacea</taxon>
        <taxon>Branchiopoda</taxon>
        <taxon>Diplostraca</taxon>
        <taxon>Cladocera</taxon>
        <taxon>Anomopoda</taxon>
        <taxon>Daphniidae</taxon>
        <taxon>Daphnia</taxon>
    </lineage>
</organism>
<reference evidence="1 2" key="1">
    <citation type="journal article" date="2023" name="Nucleic Acids Res.">
        <title>The hologenome of Daphnia magna reveals possible DNA methylation and microbiome-mediated evolution of the host genome.</title>
        <authorList>
            <person name="Chaturvedi A."/>
            <person name="Li X."/>
            <person name="Dhandapani V."/>
            <person name="Marshall H."/>
            <person name="Kissane S."/>
            <person name="Cuenca-Cambronero M."/>
            <person name="Asole G."/>
            <person name="Calvet F."/>
            <person name="Ruiz-Romero M."/>
            <person name="Marangio P."/>
            <person name="Guigo R."/>
            <person name="Rago D."/>
            <person name="Mirbahai L."/>
            <person name="Eastwood N."/>
            <person name="Colbourne J.K."/>
            <person name="Zhou J."/>
            <person name="Mallon E."/>
            <person name="Orsini L."/>
        </authorList>
    </citation>
    <scope>NUCLEOTIDE SEQUENCE [LARGE SCALE GENOMIC DNA]</scope>
    <source>
        <strain evidence="1">LRV0_1</strain>
    </source>
</reference>
<accession>A0ABQ9ZZP1</accession>
<dbReference type="Proteomes" id="UP001234178">
    <property type="component" value="Unassembled WGS sequence"/>
</dbReference>
<name>A0ABQ9ZZP1_9CRUS</name>
<keyword evidence="2" id="KW-1185">Reference proteome</keyword>
<gene>
    <name evidence="1" type="ORF">OUZ56_000439</name>
</gene>